<keyword evidence="3" id="KW-1185">Reference proteome</keyword>
<protein>
    <submittedName>
        <fullName evidence="2">Uncharacterized protein</fullName>
    </submittedName>
</protein>
<reference evidence="2 3" key="1">
    <citation type="submission" date="2020-08" db="EMBL/GenBank/DDBJ databases">
        <authorList>
            <person name="Mo P."/>
        </authorList>
    </citation>
    <scope>NUCLEOTIDE SEQUENCE [LARGE SCALE GENOMIC DNA]</scope>
    <source>
        <strain evidence="2 3">CGMCC 4.1532</strain>
    </source>
</reference>
<feature type="compositionally biased region" description="Basic residues" evidence="1">
    <location>
        <begin position="60"/>
        <end position="69"/>
    </location>
</feature>
<sequence length="83" mass="8892">MTVTLVRPERVNRLDLHRQVAATHGTGTAYLAGQKSWNTDCNLMGRDDVAVAARGATSRSRARRGRHGSGPRAAGVPAEQLRG</sequence>
<feature type="region of interest" description="Disordered" evidence="1">
    <location>
        <begin position="54"/>
        <end position="83"/>
    </location>
</feature>
<accession>A0A7G7MIV5</accession>
<gene>
    <name evidence="2" type="ORF">H6H00_01165</name>
</gene>
<evidence type="ECO:0000313" key="2">
    <source>
        <dbReference type="EMBL" id="QNG52716.1"/>
    </source>
</evidence>
<evidence type="ECO:0000313" key="3">
    <source>
        <dbReference type="Proteomes" id="UP000515728"/>
    </source>
</evidence>
<dbReference type="AlphaFoldDB" id="A0A7G7MIV5"/>
<proteinExistence type="predicted"/>
<name>A0A7G7MIV5_9PSEU</name>
<dbReference type="Proteomes" id="UP000515728">
    <property type="component" value="Chromosome"/>
</dbReference>
<dbReference type="EMBL" id="CP060131">
    <property type="protein sequence ID" value="QNG52716.1"/>
    <property type="molecule type" value="Genomic_DNA"/>
</dbReference>
<dbReference type="KEGG" id="ppel:H6H00_01165"/>
<dbReference type="RefSeq" id="WP_185719545.1">
    <property type="nucleotide sequence ID" value="NZ_BAAAWI010000001.1"/>
</dbReference>
<organism evidence="2 3">
    <name type="scientific">Pseudonocardia petroleophila</name>
    <dbReference type="NCBI Taxonomy" id="37331"/>
    <lineage>
        <taxon>Bacteria</taxon>
        <taxon>Bacillati</taxon>
        <taxon>Actinomycetota</taxon>
        <taxon>Actinomycetes</taxon>
        <taxon>Pseudonocardiales</taxon>
        <taxon>Pseudonocardiaceae</taxon>
        <taxon>Pseudonocardia</taxon>
    </lineage>
</organism>
<evidence type="ECO:0000256" key="1">
    <source>
        <dbReference type="SAM" id="MobiDB-lite"/>
    </source>
</evidence>